<reference evidence="1 2" key="1">
    <citation type="submission" date="2019-11" db="EMBL/GenBank/DDBJ databases">
        <authorList>
            <person name="Li J."/>
        </authorList>
    </citation>
    <scope>NUCLEOTIDE SEQUENCE [LARGE SCALE GENOMIC DNA]</scope>
    <source>
        <strain evidence="1 2">MF47</strain>
    </source>
</reference>
<dbReference type="KEGG" id="aef:GEV26_17395"/>
<proteinExistence type="predicted"/>
<keyword evidence="2" id="KW-1185">Reference proteome</keyword>
<dbReference type="InterPro" id="IPR009597">
    <property type="entry name" value="DUF1206"/>
</dbReference>
<dbReference type="AlphaFoldDB" id="A0A5Q2MM71"/>
<sequence length="273" mass="28137">MTMSPGRAGSQAQHSTWLKRGARVGLVAFGVVHLLIAWIALQVAWSGGGNASSGGALKTLADQPLGRTILWVLALGLVALAVWQIATAIWGFQTEDDPKRLWKRGVAGGRAVVYGAVAFSAGKIAVGSGGSSGNDSKQEDVTAQLLSAPAGRVLVAAVCLAILAVAASQVRRGLAEKFTHDLEPAATSGDSGRMVMVLGKVGYVAKGISLGIVGLLFGWAALSYDPDKAGGLDDALKTVRDQPFGPYLLSAVAVGLAAFGLFCFAWAKHAKTR</sequence>
<evidence type="ECO:0000313" key="1">
    <source>
        <dbReference type="EMBL" id="QGG43009.1"/>
    </source>
</evidence>
<organism evidence="1 2">
    <name type="scientific">Aeromicrobium yanjiei</name>
    <dbReference type="NCBI Taxonomy" id="2662028"/>
    <lineage>
        <taxon>Bacteria</taxon>
        <taxon>Bacillati</taxon>
        <taxon>Actinomycetota</taxon>
        <taxon>Actinomycetes</taxon>
        <taxon>Propionibacteriales</taxon>
        <taxon>Nocardioidaceae</taxon>
        <taxon>Aeromicrobium</taxon>
    </lineage>
</organism>
<protein>
    <submittedName>
        <fullName evidence="1">DUF1206 domain-containing protein</fullName>
    </submittedName>
</protein>
<accession>A0A5Q2MM71</accession>
<dbReference type="Proteomes" id="UP000392064">
    <property type="component" value="Chromosome"/>
</dbReference>
<dbReference type="RefSeq" id="WP_153654813.1">
    <property type="nucleotide sequence ID" value="NZ_CP045737.1"/>
</dbReference>
<dbReference type="EMBL" id="CP045737">
    <property type="protein sequence ID" value="QGG43009.1"/>
    <property type="molecule type" value="Genomic_DNA"/>
</dbReference>
<name>A0A5Q2MM71_9ACTN</name>
<evidence type="ECO:0000313" key="2">
    <source>
        <dbReference type="Proteomes" id="UP000392064"/>
    </source>
</evidence>
<gene>
    <name evidence="1" type="ORF">GEV26_17395</name>
</gene>
<dbReference type="Pfam" id="PF06724">
    <property type="entry name" value="DUF1206"/>
    <property type="match status" value="3"/>
</dbReference>